<dbReference type="PANTHER" id="PTHR11717">
    <property type="entry name" value="LOW MOLECULAR WEIGHT PROTEIN TYROSINE PHOSPHATASE"/>
    <property type="match status" value="1"/>
</dbReference>
<dbReference type="InterPro" id="IPR050438">
    <property type="entry name" value="LMW_PTPase"/>
</dbReference>
<protein>
    <recommendedName>
        <fullName evidence="1">protein-tyrosine-phosphatase</fullName>
        <ecNumber evidence="1">3.1.3.48</ecNumber>
    </recommendedName>
</protein>
<dbReference type="PANTHER" id="PTHR11717:SF7">
    <property type="entry name" value="LOW MOLECULAR WEIGHT PHOSPHOTYROSINE PROTEIN PHOSPHATASE"/>
    <property type="match status" value="1"/>
</dbReference>
<dbReference type="Gene3D" id="3.40.50.2300">
    <property type="match status" value="1"/>
</dbReference>
<sequence>MARHRREETQFRLLYVCTGNICRSPFAEILTRHLLVGRLGGRGAAAFDVASAGVQAVVGSGMHASTREELAPWGLHRAAADRFVARGLQPDMIEDAHLVLGANTRHRAVVVDRQPAALATSFSLREFARLAGEVDPAQLPTEPVSRAHALVEQVRTRRGVSPPSLPEADRIPDPMGGPPQAHHEAAVLIREAVTRIVDMIAPPGLARAGA</sequence>
<keyword evidence="4" id="KW-1185">Reference proteome</keyword>
<evidence type="ECO:0000313" key="4">
    <source>
        <dbReference type="Proteomes" id="UP000315677"/>
    </source>
</evidence>
<dbReference type="InterPro" id="IPR023485">
    <property type="entry name" value="Ptyr_pPase"/>
</dbReference>
<gene>
    <name evidence="3" type="ORF">FB558_1575</name>
</gene>
<dbReference type="EC" id="3.1.3.48" evidence="1"/>
<comment type="caution">
    <text evidence="3">The sequence shown here is derived from an EMBL/GenBank/DDBJ whole genome shotgun (WGS) entry which is preliminary data.</text>
</comment>
<dbReference type="EMBL" id="VFPA01000001">
    <property type="protein sequence ID" value="TQM14799.1"/>
    <property type="molecule type" value="Genomic_DNA"/>
</dbReference>
<dbReference type="RefSeq" id="WP_142049627.1">
    <property type="nucleotide sequence ID" value="NZ_VFPA01000001.1"/>
</dbReference>
<feature type="domain" description="Phosphotyrosine protein phosphatase I" evidence="2">
    <location>
        <begin position="11"/>
        <end position="199"/>
    </location>
</feature>
<dbReference type="GO" id="GO:0004725">
    <property type="term" value="F:protein tyrosine phosphatase activity"/>
    <property type="evidence" value="ECO:0007669"/>
    <property type="project" value="UniProtKB-EC"/>
</dbReference>
<accession>A0A543DZY3</accession>
<evidence type="ECO:0000259" key="2">
    <source>
        <dbReference type="SMART" id="SM00226"/>
    </source>
</evidence>
<dbReference type="AlphaFoldDB" id="A0A543DZY3"/>
<dbReference type="Proteomes" id="UP000315677">
    <property type="component" value="Unassembled WGS sequence"/>
</dbReference>
<dbReference type="InterPro" id="IPR036196">
    <property type="entry name" value="Ptyr_pPase_sf"/>
</dbReference>
<organism evidence="3 4">
    <name type="scientific">Pseudonocardia kunmingensis</name>
    <dbReference type="NCBI Taxonomy" id="630975"/>
    <lineage>
        <taxon>Bacteria</taxon>
        <taxon>Bacillati</taxon>
        <taxon>Actinomycetota</taxon>
        <taxon>Actinomycetes</taxon>
        <taxon>Pseudonocardiales</taxon>
        <taxon>Pseudonocardiaceae</taxon>
        <taxon>Pseudonocardia</taxon>
    </lineage>
</organism>
<dbReference type="OrthoDB" id="9784339at2"/>
<proteinExistence type="predicted"/>
<reference evidence="3 4" key="1">
    <citation type="submission" date="2019-06" db="EMBL/GenBank/DDBJ databases">
        <title>Sequencing the genomes of 1000 actinobacteria strains.</title>
        <authorList>
            <person name="Klenk H.-P."/>
        </authorList>
    </citation>
    <scope>NUCLEOTIDE SEQUENCE [LARGE SCALE GENOMIC DNA]</scope>
    <source>
        <strain evidence="3 4">DSM 45301</strain>
    </source>
</reference>
<name>A0A543DZY3_9PSEU</name>
<dbReference type="SMART" id="SM00226">
    <property type="entry name" value="LMWPc"/>
    <property type="match status" value="1"/>
</dbReference>
<dbReference type="SUPFAM" id="SSF52788">
    <property type="entry name" value="Phosphotyrosine protein phosphatases I"/>
    <property type="match status" value="1"/>
</dbReference>
<evidence type="ECO:0000256" key="1">
    <source>
        <dbReference type="ARBA" id="ARBA00013064"/>
    </source>
</evidence>
<evidence type="ECO:0000313" key="3">
    <source>
        <dbReference type="EMBL" id="TQM14799.1"/>
    </source>
</evidence>
<dbReference type="Pfam" id="PF01451">
    <property type="entry name" value="LMWPc"/>
    <property type="match status" value="1"/>
</dbReference>